<evidence type="ECO:0000313" key="3">
    <source>
        <dbReference type="Proteomes" id="UP001141619"/>
    </source>
</evidence>
<evidence type="ECO:0000313" key="2">
    <source>
        <dbReference type="EMBL" id="MDA5193189.1"/>
    </source>
</evidence>
<organism evidence="2 3">
    <name type="scientific">Govanella unica</name>
    <dbReference type="NCBI Taxonomy" id="2975056"/>
    <lineage>
        <taxon>Bacteria</taxon>
        <taxon>Pseudomonadati</taxon>
        <taxon>Pseudomonadota</taxon>
        <taxon>Alphaproteobacteria</taxon>
        <taxon>Emcibacterales</taxon>
        <taxon>Govanellaceae</taxon>
        <taxon>Govanella</taxon>
    </lineage>
</organism>
<feature type="domain" description="ACT" evidence="1">
    <location>
        <begin position="98"/>
        <end position="177"/>
    </location>
</feature>
<dbReference type="InterPro" id="IPR045865">
    <property type="entry name" value="ACT-like_dom_sf"/>
</dbReference>
<dbReference type="InterPro" id="IPR002912">
    <property type="entry name" value="ACT_dom"/>
</dbReference>
<dbReference type="PANTHER" id="PTHR34875">
    <property type="entry name" value="UPF0237 PROTEIN MJ1558"/>
    <property type="match status" value="1"/>
</dbReference>
<reference evidence="2" key="1">
    <citation type="submission" date="2022-08" db="EMBL/GenBank/DDBJ databases">
        <authorList>
            <person name="Vandamme P."/>
            <person name="Hettiarachchi A."/>
            <person name="Peeters C."/>
            <person name="Cnockaert M."/>
            <person name="Carlier A."/>
        </authorList>
    </citation>
    <scope>NUCLEOTIDE SEQUENCE</scope>
    <source>
        <strain evidence="2">LMG 31809</strain>
    </source>
</reference>
<dbReference type="RefSeq" id="WP_274942883.1">
    <property type="nucleotide sequence ID" value="NZ_JANWOI010000001.1"/>
</dbReference>
<protein>
    <submittedName>
        <fullName evidence="2">Amino acid-binding protein</fullName>
    </submittedName>
</protein>
<dbReference type="Proteomes" id="UP001141619">
    <property type="component" value="Unassembled WGS sequence"/>
</dbReference>
<dbReference type="PANTHER" id="PTHR34875:SF6">
    <property type="entry name" value="UPF0237 PROTEIN MJ1558"/>
    <property type="match status" value="1"/>
</dbReference>
<dbReference type="AlphaFoldDB" id="A0A9X3Z6R1"/>
<comment type="caution">
    <text evidence="2">The sequence shown here is derived from an EMBL/GenBank/DDBJ whole genome shotgun (WGS) entry which is preliminary data.</text>
</comment>
<dbReference type="Pfam" id="PF13740">
    <property type="entry name" value="ACT_6"/>
    <property type="match status" value="1"/>
</dbReference>
<gene>
    <name evidence="2" type="ORF">NYP16_04360</name>
</gene>
<dbReference type="InterPro" id="IPR050990">
    <property type="entry name" value="UPF0237/GcvR_regulator"/>
</dbReference>
<proteinExistence type="predicted"/>
<sequence length="180" mass="19140">MSKSEQVLISIVSPDKLGLIAEVTGELYGLGVNLGDVSFAVLGAGCEFSAMAELPTGVGLAEIEAALRRLPTLQNVDLRVTPLPFSAEHRDTAEITHFIEVVGGDRPGLIALLSQVFGEFEANIVRLNSRRNLEVEAGQRGKYLTVFAVSMPPGRAEACLSAVHNMAGQLNLTCSYRTAG</sequence>
<evidence type="ECO:0000259" key="1">
    <source>
        <dbReference type="PROSITE" id="PS51671"/>
    </source>
</evidence>
<dbReference type="EMBL" id="JANWOI010000001">
    <property type="protein sequence ID" value="MDA5193189.1"/>
    <property type="molecule type" value="Genomic_DNA"/>
</dbReference>
<reference evidence="2" key="2">
    <citation type="journal article" date="2023" name="Syst. Appl. Microbiol.">
        <title>Govania unica gen. nov., sp. nov., a rare biosphere bacterium that represents a novel family in the class Alphaproteobacteria.</title>
        <authorList>
            <person name="Vandamme P."/>
            <person name="Peeters C."/>
            <person name="Hettiarachchi A."/>
            <person name="Cnockaert M."/>
            <person name="Carlier A."/>
        </authorList>
    </citation>
    <scope>NUCLEOTIDE SEQUENCE</scope>
    <source>
        <strain evidence="2">LMG 31809</strain>
    </source>
</reference>
<keyword evidence="3" id="KW-1185">Reference proteome</keyword>
<dbReference type="PROSITE" id="PS51671">
    <property type="entry name" value="ACT"/>
    <property type="match status" value="1"/>
</dbReference>
<dbReference type="Gene3D" id="3.30.70.260">
    <property type="match status" value="2"/>
</dbReference>
<dbReference type="CDD" id="cd02116">
    <property type="entry name" value="ACT"/>
    <property type="match status" value="1"/>
</dbReference>
<accession>A0A9X3Z6R1</accession>
<dbReference type="SUPFAM" id="SSF55021">
    <property type="entry name" value="ACT-like"/>
    <property type="match status" value="2"/>
</dbReference>
<name>A0A9X3Z6R1_9PROT</name>